<evidence type="ECO:0000259" key="5">
    <source>
        <dbReference type="Pfam" id="PF25137"/>
    </source>
</evidence>
<dbReference type="PANTHER" id="PTHR11496">
    <property type="entry name" value="ALCOHOL DEHYDROGENASE"/>
    <property type="match status" value="1"/>
</dbReference>
<organism evidence="6">
    <name type="scientific">marine metagenome</name>
    <dbReference type="NCBI Taxonomy" id="408172"/>
    <lineage>
        <taxon>unclassified sequences</taxon>
        <taxon>metagenomes</taxon>
        <taxon>ecological metagenomes</taxon>
    </lineage>
</organism>
<keyword evidence="3" id="KW-0520">NAD</keyword>
<proteinExistence type="inferred from homology"/>
<evidence type="ECO:0000256" key="3">
    <source>
        <dbReference type="ARBA" id="ARBA00023027"/>
    </source>
</evidence>
<comment type="similarity">
    <text evidence="1">Belongs to the iron-containing alcohol dehydrogenase family.</text>
</comment>
<dbReference type="AlphaFoldDB" id="A0A381UBA8"/>
<keyword evidence="2" id="KW-0560">Oxidoreductase</keyword>
<evidence type="ECO:0000256" key="2">
    <source>
        <dbReference type="ARBA" id="ARBA00023002"/>
    </source>
</evidence>
<dbReference type="Pfam" id="PF00465">
    <property type="entry name" value="Fe-ADH"/>
    <property type="match status" value="1"/>
</dbReference>
<dbReference type="PANTHER" id="PTHR11496:SF102">
    <property type="entry name" value="ALCOHOL DEHYDROGENASE 4"/>
    <property type="match status" value="1"/>
</dbReference>
<dbReference type="InterPro" id="IPR056798">
    <property type="entry name" value="ADH_Fe_C"/>
</dbReference>
<dbReference type="CDD" id="cd08182">
    <property type="entry name" value="HEPD"/>
    <property type="match status" value="1"/>
</dbReference>
<dbReference type="FunFam" id="3.40.50.1970:FF:000003">
    <property type="entry name" value="Alcohol dehydrogenase, iron-containing"/>
    <property type="match status" value="1"/>
</dbReference>
<dbReference type="InterPro" id="IPR039697">
    <property type="entry name" value="Alcohol_dehydrogenase_Fe"/>
</dbReference>
<dbReference type="Gene3D" id="1.20.1090.10">
    <property type="entry name" value="Dehydroquinate synthase-like - alpha domain"/>
    <property type="match status" value="1"/>
</dbReference>
<dbReference type="GO" id="GO:0017000">
    <property type="term" value="P:antibiotic biosynthetic process"/>
    <property type="evidence" value="ECO:0007669"/>
    <property type="project" value="InterPro"/>
</dbReference>
<evidence type="ECO:0000256" key="1">
    <source>
        <dbReference type="ARBA" id="ARBA00007358"/>
    </source>
</evidence>
<dbReference type="Gene3D" id="3.40.50.1970">
    <property type="match status" value="1"/>
</dbReference>
<dbReference type="InterPro" id="IPR035873">
    <property type="entry name" value="PhpC"/>
</dbReference>
<feature type="domain" description="Fe-containing alcohol dehydrogenase-like C-terminal" evidence="5">
    <location>
        <begin position="181"/>
        <end position="365"/>
    </location>
</feature>
<dbReference type="GO" id="GO:0004022">
    <property type="term" value="F:alcohol dehydrogenase (NAD+) activity"/>
    <property type="evidence" value="ECO:0007669"/>
    <property type="project" value="TreeGrafter"/>
</dbReference>
<dbReference type="SUPFAM" id="SSF56796">
    <property type="entry name" value="Dehydroquinate synthase-like"/>
    <property type="match status" value="1"/>
</dbReference>
<accession>A0A381UBA8</accession>
<protein>
    <submittedName>
        <fullName evidence="6">Uncharacterized protein</fullName>
    </submittedName>
</protein>
<reference evidence="6" key="1">
    <citation type="submission" date="2018-05" db="EMBL/GenBank/DDBJ databases">
        <authorList>
            <person name="Lanie J.A."/>
            <person name="Ng W.-L."/>
            <person name="Kazmierczak K.M."/>
            <person name="Andrzejewski T.M."/>
            <person name="Davidsen T.M."/>
            <person name="Wayne K.J."/>
            <person name="Tettelin H."/>
            <person name="Glass J.I."/>
            <person name="Rusch D."/>
            <person name="Podicherti R."/>
            <person name="Tsui H.-C.T."/>
            <person name="Winkler M.E."/>
        </authorList>
    </citation>
    <scope>NUCLEOTIDE SEQUENCE</scope>
</reference>
<name>A0A381UBA8_9ZZZZ</name>
<feature type="domain" description="Alcohol dehydrogenase iron-type/glycerol dehydrogenase GldA" evidence="4">
    <location>
        <begin position="7"/>
        <end position="168"/>
    </location>
</feature>
<dbReference type="InterPro" id="IPR018211">
    <property type="entry name" value="ADH_Fe_CS"/>
</dbReference>
<dbReference type="PROSITE" id="PS00913">
    <property type="entry name" value="ADH_IRON_1"/>
    <property type="match status" value="1"/>
</dbReference>
<sequence>MSNYYNPVKIIKTENWLHELNRSIEDLKFSAPIIVTSTGNRKRLSLDSKFDPESIFSDVGNNPNFVDCINAVEFCQKNVFDGVVAIGGGSAMDLAKVIMAHLSLEKTDINELIEYKRKFPHTIQSIFLPTTHGTASEVTMWGTVWNMKEEKKYSISHPSLYPSVAILDGNLTLTLPLDISISTVMDALSHSFESIWNKKANHTSTDFAITAICSILENGPALKENPDDLDTRNNLLKAATVAGLAFSNTTTAAAHSMSYPLTIHYGMPHGVASSISLIPLLEINGEFIKEPLNRICNNNELTYDELKETIKAIPQGVIPYTLDKWGIPENQLTKLAAESFTKGRMDNNVVDLTTNDVLGILKELYSEQ</sequence>
<dbReference type="Pfam" id="PF25137">
    <property type="entry name" value="ADH_Fe_C"/>
    <property type="match status" value="1"/>
</dbReference>
<evidence type="ECO:0000313" key="6">
    <source>
        <dbReference type="EMBL" id="SVA25515.1"/>
    </source>
</evidence>
<evidence type="ECO:0000259" key="4">
    <source>
        <dbReference type="Pfam" id="PF00465"/>
    </source>
</evidence>
<dbReference type="InterPro" id="IPR001670">
    <property type="entry name" value="ADH_Fe/GldA"/>
</dbReference>
<gene>
    <name evidence="6" type="ORF">METZ01_LOCUS78369</name>
</gene>
<dbReference type="GO" id="GO:0046872">
    <property type="term" value="F:metal ion binding"/>
    <property type="evidence" value="ECO:0007669"/>
    <property type="project" value="InterPro"/>
</dbReference>
<dbReference type="EMBL" id="UINC01006104">
    <property type="protein sequence ID" value="SVA25515.1"/>
    <property type="molecule type" value="Genomic_DNA"/>
</dbReference>